<dbReference type="PANTHER" id="PTHR43252">
    <property type="entry name" value="TRANSCRIPTIONAL REGULATOR YQJI"/>
    <property type="match status" value="1"/>
</dbReference>
<dbReference type="EMBL" id="QGQD01000031">
    <property type="protein sequence ID" value="TLD01703.1"/>
    <property type="molecule type" value="Genomic_DNA"/>
</dbReference>
<dbReference type="OrthoDB" id="9808762at2"/>
<keyword evidence="3" id="KW-1185">Reference proteome</keyword>
<evidence type="ECO:0000313" key="3">
    <source>
        <dbReference type="Proteomes" id="UP000306509"/>
    </source>
</evidence>
<dbReference type="InterPro" id="IPR036390">
    <property type="entry name" value="WH_DNA-bd_sf"/>
</dbReference>
<dbReference type="Pfam" id="PF03551">
    <property type="entry name" value="PadR"/>
    <property type="match status" value="1"/>
</dbReference>
<gene>
    <name evidence="2" type="ORF">DSM106044_01408</name>
</gene>
<dbReference type="InterPro" id="IPR005149">
    <property type="entry name" value="Tscrpt_reg_PadR_N"/>
</dbReference>
<dbReference type="InterPro" id="IPR036388">
    <property type="entry name" value="WH-like_DNA-bd_sf"/>
</dbReference>
<organism evidence="2 3">
    <name type="scientific">Robinsoniella peoriensis</name>
    <dbReference type="NCBI Taxonomy" id="180332"/>
    <lineage>
        <taxon>Bacteria</taxon>
        <taxon>Bacillati</taxon>
        <taxon>Bacillota</taxon>
        <taxon>Clostridia</taxon>
        <taxon>Lachnospirales</taxon>
        <taxon>Lachnospiraceae</taxon>
        <taxon>Robinsoniella</taxon>
    </lineage>
</organism>
<evidence type="ECO:0000313" key="2">
    <source>
        <dbReference type="EMBL" id="TLD01703.1"/>
    </source>
</evidence>
<dbReference type="SUPFAM" id="SSF46785">
    <property type="entry name" value="Winged helix' DNA-binding domain"/>
    <property type="match status" value="1"/>
</dbReference>
<reference evidence="2 3" key="1">
    <citation type="journal article" date="2019" name="Anaerobe">
        <title>Detection of Robinsoniella peoriensis in multiple bone samples of a trauma patient.</title>
        <authorList>
            <person name="Schrottner P."/>
            <person name="Hartwich K."/>
            <person name="Bunk B."/>
            <person name="Schober I."/>
            <person name="Helbig S."/>
            <person name="Rudolph W.W."/>
            <person name="Gunzer F."/>
        </authorList>
    </citation>
    <scope>NUCLEOTIDE SEQUENCE [LARGE SCALE GENOMIC DNA]</scope>
    <source>
        <strain evidence="2 3">DSM 106044</strain>
    </source>
</reference>
<accession>A0A4U8QBP3</accession>
<dbReference type="Gene3D" id="1.10.10.10">
    <property type="entry name" value="Winged helix-like DNA-binding domain superfamily/Winged helix DNA-binding domain"/>
    <property type="match status" value="1"/>
</dbReference>
<feature type="domain" description="Transcription regulator PadR N-terminal" evidence="1">
    <location>
        <begin position="6"/>
        <end position="81"/>
    </location>
</feature>
<proteinExistence type="predicted"/>
<dbReference type="STRING" id="180332.GCA_000797495_00006"/>
<evidence type="ECO:0000259" key="1">
    <source>
        <dbReference type="Pfam" id="PF03551"/>
    </source>
</evidence>
<sequence length="238" mass="27629">MIRSLILYYLNVKPTHGYEIQKFLQVAGIDNWAKIQSGSIYYALTKLEKDGSVEVLREEKTGARIRKIYVITEKGKQELRENLQMELLTPITPIGSDKFFINNILDELPKDAIIAALKKHLSDLTSQKEYWEKWRQTKVVKDKTPGAERIAFDMTIDSLKYQILWHEEILYNIDQYISLGKETRRIIQSIDFSAVDNEDTVTASAKLVDIQKLRDEIVNNPSKAIENVDKLIEQLKRK</sequence>
<comment type="caution">
    <text evidence="2">The sequence shown here is derived from an EMBL/GenBank/DDBJ whole genome shotgun (WGS) entry which is preliminary data.</text>
</comment>
<dbReference type="AlphaFoldDB" id="A0A4U8QBP3"/>
<dbReference type="RefSeq" id="WP_027292933.1">
    <property type="nucleotide sequence ID" value="NZ_CABMJZ010000067.1"/>
</dbReference>
<dbReference type="Proteomes" id="UP000306509">
    <property type="component" value="Unassembled WGS sequence"/>
</dbReference>
<name>A0A4U8QBP3_9FIRM</name>
<protein>
    <submittedName>
        <fullName evidence="2">Transcriptional regulator, Acidobacterial, PadR-family</fullName>
    </submittedName>
</protein>
<dbReference type="PANTHER" id="PTHR43252:SF2">
    <property type="entry name" value="TRANSCRIPTION REGULATOR, PADR-LIKE FAMILY"/>
    <property type="match status" value="1"/>
</dbReference>